<proteinExistence type="predicted"/>
<evidence type="ECO:0000313" key="1">
    <source>
        <dbReference type="EMBL" id="KAL1272283.1"/>
    </source>
</evidence>
<dbReference type="EMBL" id="JAYMGO010000006">
    <property type="protein sequence ID" value="KAL1272283.1"/>
    <property type="molecule type" value="Genomic_DNA"/>
</dbReference>
<keyword evidence="2" id="KW-1185">Reference proteome</keyword>
<comment type="caution">
    <text evidence="1">The sequence shown here is derived from an EMBL/GenBank/DDBJ whole genome shotgun (WGS) entry which is preliminary data.</text>
</comment>
<protein>
    <submittedName>
        <fullName evidence="1">Uncharacterized protein</fullName>
    </submittedName>
</protein>
<organism evidence="1 2">
    <name type="scientific">Cirrhinus molitorella</name>
    <name type="common">mud carp</name>
    <dbReference type="NCBI Taxonomy" id="172907"/>
    <lineage>
        <taxon>Eukaryota</taxon>
        <taxon>Metazoa</taxon>
        <taxon>Chordata</taxon>
        <taxon>Craniata</taxon>
        <taxon>Vertebrata</taxon>
        <taxon>Euteleostomi</taxon>
        <taxon>Actinopterygii</taxon>
        <taxon>Neopterygii</taxon>
        <taxon>Teleostei</taxon>
        <taxon>Ostariophysi</taxon>
        <taxon>Cypriniformes</taxon>
        <taxon>Cyprinidae</taxon>
        <taxon>Labeoninae</taxon>
        <taxon>Labeonini</taxon>
        <taxon>Cirrhinus</taxon>
    </lineage>
</organism>
<accession>A0ABR3N5R6</accession>
<evidence type="ECO:0000313" key="2">
    <source>
        <dbReference type="Proteomes" id="UP001558613"/>
    </source>
</evidence>
<dbReference type="Proteomes" id="UP001558613">
    <property type="component" value="Unassembled WGS sequence"/>
</dbReference>
<gene>
    <name evidence="1" type="ORF">QQF64_028145</name>
</gene>
<sequence>MGNPYSAKELSETLCSPVSLTRVEKARAAGEELGVERRCSFRRLGFPLHFRLQASFISQLRIRRCSGNSAFAKTDKLRFCLDEGKLVQAFIIRMGIIFVGNVYCGRCRFGDAK</sequence>
<name>A0ABR3N5R6_9TELE</name>
<reference evidence="1 2" key="1">
    <citation type="submission" date="2023-09" db="EMBL/GenBank/DDBJ databases">
        <authorList>
            <person name="Wang M."/>
        </authorList>
    </citation>
    <scope>NUCLEOTIDE SEQUENCE [LARGE SCALE GENOMIC DNA]</scope>
    <source>
        <strain evidence="1">GT-2023</strain>
        <tissue evidence="1">Liver</tissue>
    </source>
</reference>